<proteinExistence type="predicted"/>
<keyword evidence="2" id="KW-1185">Reference proteome</keyword>
<evidence type="ECO:0000313" key="1">
    <source>
        <dbReference type="EMBL" id="KAH3700098.1"/>
    </source>
</evidence>
<dbReference type="Proteomes" id="UP000828390">
    <property type="component" value="Unassembled WGS sequence"/>
</dbReference>
<gene>
    <name evidence="1" type="ORF">DPMN_075066</name>
</gene>
<name>A0A9D4BM52_DREPO</name>
<dbReference type="AlphaFoldDB" id="A0A9D4BM52"/>
<evidence type="ECO:0000313" key="2">
    <source>
        <dbReference type="Proteomes" id="UP000828390"/>
    </source>
</evidence>
<comment type="caution">
    <text evidence="1">The sequence shown here is derived from an EMBL/GenBank/DDBJ whole genome shotgun (WGS) entry which is preliminary data.</text>
</comment>
<protein>
    <submittedName>
        <fullName evidence="1">Uncharacterized protein</fullName>
    </submittedName>
</protein>
<reference evidence="1" key="2">
    <citation type="submission" date="2020-11" db="EMBL/GenBank/DDBJ databases">
        <authorList>
            <person name="McCartney M.A."/>
            <person name="Auch B."/>
            <person name="Kono T."/>
            <person name="Mallez S."/>
            <person name="Becker A."/>
            <person name="Gohl D.M."/>
            <person name="Silverstein K.A.T."/>
            <person name="Koren S."/>
            <person name="Bechman K.B."/>
            <person name="Herman A."/>
            <person name="Abrahante J.E."/>
            <person name="Garbe J."/>
        </authorList>
    </citation>
    <scope>NUCLEOTIDE SEQUENCE</scope>
    <source>
        <strain evidence="1">Duluth1</strain>
        <tissue evidence="1">Whole animal</tissue>
    </source>
</reference>
<accession>A0A9D4BM52</accession>
<organism evidence="1 2">
    <name type="scientific">Dreissena polymorpha</name>
    <name type="common">Zebra mussel</name>
    <name type="synonym">Mytilus polymorpha</name>
    <dbReference type="NCBI Taxonomy" id="45954"/>
    <lineage>
        <taxon>Eukaryota</taxon>
        <taxon>Metazoa</taxon>
        <taxon>Spiralia</taxon>
        <taxon>Lophotrochozoa</taxon>
        <taxon>Mollusca</taxon>
        <taxon>Bivalvia</taxon>
        <taxon>Autobranchia</taxon>
        <taxon>Heteroconchia</taxon>
        <taxon>Euheterodonta</taxon>
        <taxon>Imparidentia</taxon>
        <taxon>Neoheterodontei</taxon>
        <taxon>Myida</taxon>
        <taxon>Dreissenoidea</taxon>
        <taxon>Dreissenidae</taxon>
        <taxon>Dreissena</taxon>
    </lineage>
</organism>
<dbReference type="EMBL" id="JAIWYP010000015">
    <property type="protein sequence ID" value="KAH3700098.1"/>
    <property type="molecule type" value="Genomic_DNA"/>
</dbReference>
<reference evidence="1" key="1">
    <citation type="journal article" date="2019" name="bioRxiv">
        <title>The Genome of the Zebra Mussel, Dreissena polymorpha: A Resource for Invasive Species Research.</title>
        <authorList>
            <person name="McCartney M.A."/>
            <person name="Auch B."/>
            <person name="Kono T."/>
            <person name="Mallez S."/>
            <person name="Zhang Y."/>
            <person name="Obille A."/>
            <person name="Becker A."/>
            <person name="Abrahante J.E."/>
            <person name="Garbe J."/>
            <person name="Badalamenti J.P."/>
            <person name="Herman A."/>
            <person name="Mangelson H."/>
            <person name="Liachko I."/>
            <person name="Sullivan S."/>
            <person name="Sone E.D."/>
            <person name="Koren S."/>
            <person name="Silverstein K.A.T."/>
            <person name="Beckman K.B."/>
            <person name="Gohl D.M."/>
        </authorList>
    </citation>
    <scope>NUCLEOTIDE SEQUENCE</scope>
    <source>
        <strain evidence="1">Duluth1</strain>
        <tissue evidence="1">Whole animal</tissue>
    </source>
</reference>
<sequence>MTGCSLSYRCKKRPLWLRSIQQDLTINRGKSKLLKTNVSNATLISVVCRWNRRASPMTTASLITTEKRMLTADPGKASSAFHPLKNVEI</sequence>